<dbReference type="GO" id="GO:0003677">
    <property type="term" value="F:DNA binding"/>
    <property type="evidence" value="ECO:0007669"/>
    <property type="project" value="InterPro"/>
</dbReference>
<feature type="domain" description="Ndc10" evidence="1">
    <location>
        <begin position="98"/>
        <end position="328"/>
    </location>
</feature>
<reference evidence="2" key="1">
    <citation type="submission" date="2020-11" db="EMBL/GenBank/DDBJ databases">
        <authorList>
            <consortium name="DOE Joint Genome Institute"/>
            <person name="Ahrendt S."/>
            <person name="Riley R."/>
            <person name="Andreopoulos W."/>
            <person name="Labutti K."/>
            <person name="Pangilinan J."/>
            <person name="Ruiz-Duenas F.J."/>
            <person name="Barrasa J.M."/>
            <person name="Sanchez-Garcia M."/>
            <person name="Camarero S."/>
            <person name="Miyauchi S."/>
            <person name="Serrano A."/>
            <person name="Linde D."/>
            <person name="Babiker R."/>
            <person name="Drula E."/>
            <person name="Ayuso-Fernandez I."/>
            <person name="Pacheco R."/>
            <person name="Padilla G."/>
            <person name="Ferreira P."/>
            <person name="Barriuso J."/>
            <person name="Kellner H."/>
            <person name="Castanera R."/>
            <person name="Alfaro M."/>
            <person name="Ramirez L."/>
            <person name="Pisabarro A.G."/>
            <person name="Kuo A."/>
            <person name="Tritt A."/>
            <person name="Lipzen A."/>
            <person name="He G."/>
            <person name="Yan M."/>
            <person name="Ng V."/>
            <person name="Cullen D."/>
            <person name="Martin F."/>
            <person name="Rosso M.-N."/>
            <person name="Henrissat B."/>
            <person name="Hibbett D."/>
            <person name="Martinez A.T."/>
            <person name="Grigoriev I.V."/>
        </authorList>
    </citation>
    <scope>NUCLEOTIDE SEQUENCE</scope>
    <source>
        <strain evidence="2">CIRM-BRFM 674</strain>
    </source>
</reference>
<evidence type="ECO:0000313" key="3">
    <source>
        <dbReference type="Proteomes" id="UP000807469"/>
    </source>
</evidence>
<organism evidence="2 3">
    <name type="scientific">Pholiota conissans</name>
    <dbReference type="NCBI Taxonomy" id="109636"/>
    <lineage>
        <taxon>Eukaryota</taxon>
        <taxon>Fungi</taxon>
        <taxon>Dikarya</taxon>
        <taxon>Basidiomycota</taxon>
        <taxon>Agaricomycotina</taxon>
        <taxon>Agaricomycetes</taxon>
        <taxon>Agaricomycetidae</taxon>
        <taxon>Agaricales</taxon>
        <taxon>Agaricineae</taxon>
        <taxon>Strophariaceae</taxon>
        <taxon>Pholiota</taxon>
    </lineage>
</organism>
<dbReference type="InterPro" id="IPR031872">
    <property type="entry name" value="NDC10_II"/>
</dbReference>
<dbReference type="EMBL" id="MU155720">
    <property type="protein sequence ID" value="KAF9471271.1"/>
    <property type="molecule type" value="Genomic_DNA"/>
</dbReference>
<dbReference type="Proteomes" id="UP000807469">
    <property type="component" value="Unassembled WGS sequence"/>
</dbReference>
<dbReference type="Pfam" id="PF16787">
    <property type="entry name" value="NDC10_II"/>
    <property type="match status" value="1"/>
</dbReference>
<accession>A0A9P5YNY0</accession>
<keyword evidence="3" id="KW-1185">Reference proteome</keyword>
<comment type="caution">
    <text evidence="2">The sequence shown here is derived from an EMBL/GenBank/DDBJ whole genome shotgun (WGS) entry which is preliminary data.</text>
</comment>
<dbReference type="AlphaFoldDB" id="A0A9P5YNY0"/>
<name>A0A9P5YNY0_9AGAR</name>
<dbReference type="InterPro" id="IPR038279">
    <property type="entry name" value="Ndc10_dom2_sf"/>
</dbReference>
<dbReference type="OrthoDB" id="3065555at2759"/>
<proteinExistence type="predicted"/>
<evidence type="ECO:0000259" key="1">
    <source>
        <dbReference type="Pfam" id="PF16787"/>
    </source>
</evidence>
<protein>
    <recommendedName>
        <fullName evidence="1">Ndc10 domain-containing protein</fullName>
    </recommendedName>
</protein>
<sequence>MLEPPAPSNPLAQIQEEAHLNRLALQQTLDKGKGTEEAYPRHVKNYEKFWEADQDRRTKLDPNHCYMLEHQHELEYANCPETQKPLRSQEWIKTYEKVACANMYTFEEIMRMSVWTLQSFGPSKLQVHVGLRDCAMLLLSTMVAFRGNSSRLALFSDLFFQSIPMGNIGLDVNLLALGIQANQAKTNPTGCLEEHAMFRHQHPELCGFGGIGFYLFSFFHILQKDPPCFAPNFDDPNHQEFGRRDWYRLYLFPGKGDEPEGMNPMTYDSASFNEVSVSAVTHAGCLYTAAKARENGAAAIDTKVLGRWKSGDAYSEIYDRSLPRSAMLTSAMFSAENLTSYVLPRRILVLLQDAAVLYMKYPDISMWKYSPFDTPSFQQFAHSSESVLLHAEISARQRLEDLPQKVSTSMQGILQTIYIQQRQERQELMECLEFMEGLLQGQLTSTSKG</sequence>
<dbReference type="Gene3D" id="1.10.443.20">
    <property type="entry name" value="Centromere DNA-binding protein complex CBF3 subunit, domain 2"/>
    <property type="match status" value="2"/>
</dbReference>
<evidence type="ECO:0000313" key="2">
    <source>
        <dbReference type="EMBL" id="KAF9471271.1"/>
    </source>
</evidence>
<gene>
    <name evidence="2" type="ORF">BDN70DRAFT_901472</name>
</gene>